<dbReference type="GO" id="GO:0004523">
    <property type="term" value="F:RNA-DNA hybrid ribonuclease activity"/>
    <property type="evidence" value="ECO:0007669"/>
    <property type="project" value="InterPro"/>
</dbReference>
<dbReference type="InterPro" id="IPR002156">
    <property type="entry name" value="RNaseH_domain"/>
</dbReference>
<keyword evidence="4" id="KW-1185">Reference proteome</keyword>
<dbReference type="Proteomes" id="UP000652761">
    <property type="component" value="Unassembled WGS sequence"/>
</dbReference>
<dbReference type="AlphaFoldDB" id="A0A843W3A2"/>
<feature type="domain" description="RNase H type-1" evidence="2">
    <location>
        <begin position="204"/>
        <end position="258"/>
    </location>
</feature>
<feature type="transmembrane region" description="Helical" evidence="1">
    <location>
        <begin position="43"/>
        <end position="60"/>
    </location>
</feature>
<keyword evidence="1" id="KW-0812">Transmembrane</keyword>
<accession>A0A843W3A2</accession>
<evidence type="ECO:0000259" key="2">
    <source>
        <dbReference type="Pfam" id="PF13456"/>
    </source>
</evidence>
<sequence length="258" mass="27308">MEQYLEEKKASQKRSAPPFQWQDRKKVAYQSPQRLVAASSQQVIALVVGGALGFCFLFSMETPTLAKTDDGSLVGRRSYAQIIAASKPPPPVLIGVKPPSFTDAGEPVVFFSKEVEDEIGDGVSNEGLVLPGLPDQSTLTAPCESQRVLSTHVLGSYATSSGLHGDNMLHGVHGGQIMVVDGVAAKESPVIAPAEEEGNLGDYGGGGCIRDSQGNVHLAFAHFYGVGTSMLVETRALSDGLHFASTHGYRVSIVYSDS</sequence>
<name>A0A843W3A2_COLES</name>
<keyword evidence="1" id="KW-1133">Transmembrane helix</keyword>
<dbReference type="OrthoDB" id="1752183at2759"/>
<dbReference type="GO" id="GO:0003676">
    <property type="term" value="F:nucleic acid binding"/>
    <property type="evidence" value="ECO:0007669"/>
    <property type="project" value="InterPro"/>
</dbReference>
<gene>
    <name evidence="3" type="ORF">Taro_034565</name>
</gene>
<reference evidence="3" key="1">
    <citation type="submission" date="2017-07" db="EMBL/GenBank/DDBJ databases">
        <title>Taro Niue Genome Assembly and Annotation.</title>
        <authorList>
            <person name="Atibalentja N."/>
            <person name="Keating K."/>
            <person name="Fields C.J."/>
        </authorList>
    </citation>
    <scope>NUCLEOTIDE SEQUENCE</scope>
    <source>
        <strain evidence="3">Niue_2</strain>
        <tissue evidence="3">Leaf</tissue>
    </source>
</reference>
<comment type="caution">
    <text evidence="3">The sequence shown here is derived from an EMBL/GenBank/DDBJ whole genome shotgun (WGS) entry which is preliminary data.</text>
</comment>
<dbReference type="EMBL" id="NMUH01002735">
    <property type="protein sequence ID" value="MQM01807.1"/>
    <property type="molecule type" value="Genomic_DNA"/>
</dbReference>
<evidence type="ECO:0000313" key="4">
    <source>
        <dbReference type="Proteomes" id="UP000652761"/>
    </source>
</evidence>
<organism evidence="3 4">
    <name type="scientific">Colocasia esculenta</name>
    <name type="common">Wild taro</name>
    <name type="synonym">Arum esculentum</name>
    <dbReference type="NCBI Taxonomy" id="4460"/>
    <lineage>
        <taxon>Eukaryota</taxon>
        <taxon>Viridiplantae</taxon>
        <taxon>Streptophyta</taxon>
        <taxon>Embryophyta</taxon>
        <taxon>Tracheophyta</taxon>
        <taxon>Spermatophyta</taxon>
        <taxon>Magnoliopsida</taxon>
        <taxon>Liliopsida</taxon>
        <taxon>Araceae</taxon>
        <taxon>Aroideae</taxon>
        <taxon>Colocasieae</taxon>
        <taxon>Colocasia</taxon>
    </lineage>
</organism>
<keyword evidence="1" id="KW-0472">Membrane</keyword>
<proteinExistence type="predicted"/>
<protein>
    <recommendedName>
        <fullName evidence="2">RNase H type-1 domain-containing protein</fullName>
    </recommendedName>
</protein>
<evidence type="ECO:0000313" key="3">
    <source>
        <dbReference type="EMBL" id="MQM01807.1"/>
    </source>
</evidence>
<evidence type="ECO:0000256" key="1">
    <source>
        <dbReference type="SAM" id="Phobius"/>
    </source>
</evidence>
<dbReference type="Pfam" id="PF13456">
    <property type="entry name" value="RVT_3"/>
    <property type="match status" value="1"/>
</dbReference>